<dbReference type="PROSITE" id="PS51257">
    <property type="entry name" value="PROKAR_LIPOPROTEIN"/>
    <property type="match status" value="1"/>
</dbReference>
<dbReference type="RefSeq" id="WP_035131559.1">
    <property type="nucleotide sequence ID" value="NZ_JRLV01000004.1"/>
</dbReference>
<reference evidence="2 3" key="1">
    <citation type="submission" date="2013-09" db="EMBL/GenBank/DDBJ databases">
        <authorList>
            <person name="Zeng Z."/>
            <person name="Chen C."/>
        </authorList>
    </citation>
    <scope>NUCLEOTIDE SEQUENCE [LARGE SCALE GENOMIC DNA]</scope>
    <source>
        <strain evidence="2 3">F44-8</strain>
    </source>
</reference>
<dbReference type="eggNOG" id="COG5571">
    <property type="taxonomic scope" value="Bacteria"/>
</dbReference>
<keyword evidence="1" id="KW-0732">Signal</keyword>
<dbReference type="Proteomes" id="UP000030129">
    <property type="component" value="Unassembled WGS sequence"/>
</dbReference>
<dbReference type="STRING" id="1406840.Q763_04325"/>
<dbReference type="Pfam" id="PF14391">
    <property type="entry name" value="DUF4421"/>
    <property type="match status" value="1"/>
</dbReference>
<dbReference type="InterPro" id="IPR025535">
    <property type="entry name" value="DUF4421"/>
</dbReference>
<feature type="signal peptide" evidence="1">
    <location>
        <begin position="1"/>
        <end position="21"/>
    </location>
</feature>
<keyword evidence="3" id="KW-1185">Reference proteome</keyword>
<evidence type="ECO:0000313" key="2">
    <source>
        <dbReference type="EMBL" id="KGO83241.1"/>
    </source>
</evidence>
<evidence type="ECO:0000256" key="1">
    <source>
        <dbReference type="SAM" id="SignalP"/>
    </source>
</evidence>
<dbReference type="EMBL" id="JRLV01000004">
    <property type="protein sequence ID" value="KGO83241.1"/>
    <property type="molecule type" value="Genomic_DNA"/>
</dbReference>
<organism evidence="2 3">
    <name type="scientific">Flavobacterium beibuense F44-8</name>
    <dbReference type="NCBI Taxonomy" id="1406840"/>
    <lineage>
        <taxon>Bacteria</taxon>
        <taxon>Pseudomonadati</taxon>
        <taxon>Bacteroidota</taxon>
        <taxon>Flavobacteriia</taxon>
        <taxon>Flavobacteriales</taxon>
        <taxon>Flavobacteriaceae</taxon>
        <taxon>Flavobacterium</taxon>
    </lineage>
</organism>
<proteinExistence type="predicted"/>
<comment type="caution">
    <text evidence="2">The sequence shown here is derived from an EMBL/GenBank/DDBJ whole genome shotgun (WGS) entry which is preliminary data.</text>
</comment>
<feature type="chain" id="PRO_5001990574" description="DUF4421 domain-containing protein" evidence="1">
    <location>
        <begin position="22"/>
        <end position="317"/>
    </location>
</feature>
<accession>A0A0A2LVA4</accession>
<evidence type="ECO:0000313" key="3">
    <source>
        <dbReference type="Proteomes" id="UP000030129"/>
    </source>
</evidence>
<evidence type="ECO:0008006" key="4">
    <source>
        <dbReference type="Google" id="ProtNLM"/>
    </source>
</evidence>
<protein>
    <recommendedName>
        <fullName evidence="4">DUF4421 domain-containing protein</fullName>
    </recommendedName>
</protein>
<dbReference type="AlphaFoldDB" id="A0A0A2LVA4"/>
<gene>
    <name evidence="2" type="ORF">Q763_04325</name>
</gene>
<sequence length="317" mass="35362">MGIKGFIGALLLTGSGCFAQADSITSAYIQKFPDKLSVQLFTLNTSNQFTLDYEDIGTTINMVPNERRTLGVSVQYDFISFNLGFAPKFFAENKDNRDSKMTSFGLNLFLGKWMQHFDLYYQKGISLEVDDYESVYLSGLKTIKIGGSTSYVFNDNYSFRALAFQNERQLKSTGSFAPSLSYYYTEFNGRKEPQLGGKSYFLDVALSPAYNYNWVVAKNILIAGGLSLGAGVTYTKDGSISDTDFLTQAGLTLSLGYNSETFYGGVYAKVLASNHNADTAVNMDDTIAYGTVFFGYRFDPPRFLKEKTEEIKEKIKI</sequence>
<name>A0A0A2LVA4_9FLAO</name>